<dbReference type="AlphaFoldDB" id="A0A2H0QYA0"/>
<dbReference type="Proteomes" id="UP000231333">
    <property type="component" value="Unassembled WGS sequence"/>
</dbReference>
<evidence type="ECO:0000313" key="1">
    <source>
        <dbReference type="EMBL" id="PIR38615.1"/>
    </source>
</evidence>
<dbReference type="EMBL" id="PCXL01000009">
    <property type="protein sequence ID" value="PIR38615.1"/>
    <property type="molecule type" value="Genomic_DNA"/>
</dbReference>
<comment type="caution">
    <text evidence="1">The sequence shown here is derived from an EMBL/GenBank/DDBJ whole genome shotgun (WGS) entry which is preliminary data.</text>
</comment>
<proteinExistence type="predicted"/>
<accession>A0A2H0QYA0</accession>
<sequence length="136" mass="14984">MHLLFLFLFFAGVTIGGECEVFPKTPDGVIIDRGVSFNATLREIKPIATRGVIGDLAPIAGLKFEVTLPLSGKTEKKPIVIVPRIVAQSLTVGREYGVLADGNNVHKSWRKQYRDLPPEFLILTPCVEKPIRSLSK</sequence>
<protein>
    <submittedName>
        <fullName evidence="1">Uncharacterized protein</fullName>
    </submittedName>
</protein>
<gene>
    <name evidence="1" type="ORF">COV34_00885</name>
</gene>
<organism evidence="1 2">
    <name type="scientific">Candidatus Zambryskibacteria bacterium CG10_big_fil_rev_8_21_14_0_10_42_12</name>
    <dbReference type="NCBI Taxonomy" id="1975115"/>
    <lineage>
        <taxon>Bacteria</taxon>
        <taxon>Candidatus Zambryskiibacteriota</taxon>
    </lineage>
</organism>
<name>A0A2H0QYA0_9BACT</name>
<reference evidence="1 2" key="1">
    <citation type="submission" date="2017-09" db="EMBL/GenBank/DDBJ databases">
        <title>Depth-based differentiation of microbial function through sediment-hosted aquifers and enrichment of novel symbionts in the deep terrestrial subsurface.</title>
        <authorList>
            <person name="Probst A.J."/>
            <person name="Ladd B."/>
            <person name="Jarett J.K."/>
            <person name="Geller-Mcgrath D.E."/>
            <person name="Sieber C.M."/>
            <person name="Emerson J.B."/>
            <person name="Anantharaman K."/>
            <person name="Thomas B.C."/>
            <person name="Malmstrom R."/>
            <person name="Stieglmeier M."/>
            <person name="Klingl A."/>
            <person name="Woyke T."/>
            <person name="Ryan C.M."/>
            <person name="Banfield J.F."/>
        </authorList>
    </citation>
    <scope>NUCLEOTIDE SEQUENCE [LARGE SCALE GENOMIC DNA]</scope>
    <source>
        <strain evidence="1">CG10_big_fil_rev_8_21_14_0_10_42_12</strain>
    </source>
</reference>
<evidence type="ECO:0000313" key="2">
    <source>
        <dbReference type="Proteomes" id="UP000231333"/>
    </source>
</evidence>